<dbReference type="Gene3D" id="3.40.50.2000">
    <property type="entry name" value="Glycogen Phosphorylase B"/>
    <property type="match status" value="2"/>
</dbReference>
<name>A0A2M8KSF4_9BACT</name>
<accession>A0A2M8KSF4</accession>
<dbReference type="GO" id="GO:0016757">
    <property type="term" value="F:glycosyltransferase activity"/>
    <property type="evidence" value="ECO:0007669"/>
    <property type="project" value="InterPro"/>
</dbReference>
<dbReference type="PANTHER" id="PTHR46401:SF2">
    <property type="entry name" value="GLYCOSYLTRANSFERASE WBBK-RELATED"/>
    <property type="match status" value="1"/>
</dbReference>
<feature type="domain" description="Glycosyltransferase subfamily 4-like N-terminal" evidence="3">
    <location>
        <begin position="28"/>
        <end position="140"/>
    </location>
</feature>
<evidence type="ECO:0000313" key="4">
    <source>
        <dbReference type="EMBL" id="PJE62836.1"/>
    </source>
</evidence>
<keyword evidence="1" id="KW-0808">Transferase</keyword>
<dbReference type="InterPro" id="IPR028098">
    <property type="entry name" value="Glyco_trans_4-like_N"/>
</dbReference>
<sequence length="322" mass="36756">FYTLFTYGNPNIQIGNPRFRVHSISSRWHSASEQTVFLYNLLKERADLVHFPYFSHPIFYNRPFVITLHDITPLTHATGQATTRHPLLYAMKKIGYRQTLMHGLTRSRHVLVPTNAVAHDIRTMYTKTPITVTYEGVDESLIQARPIAVYSAAEPFLLYVGNFFPHKNISFLLKSYAKAPRAPKLILVGPDDVFAQRMRMQAHILNLENRILFLHAVSDGQLRYLYSHAQALVFPSKSEGFGLPVLEASYFGCPLILSSIASFKEIATPGTTFFNPHNEESLIRALQQSIYVKKSPYPFAYKKKFSFETMAKKTLAIYNTSV</sequence>
<dbReference type="AlphaFoldDB" id="A0A2M8KSF4"/>
<organism evidence="4 5">
    <name type="scientific">Candidatus Roizmanbacteria bacterium CG10_big_fil_rev_8_21_14_0_10_39_6</name>
    <dbReference type="NCBI Taxonomy" id="1974853"/>
    <lineage>
        <taxon>Bacteria</taxon>
        <taxon>Candidatus Roizmaniibacteriota</taxon>
    </lineage>
</organism>
<proteinExistence type="predicted"/>
<reference evidence="5" key="1">
    <citation type="submission" date="2017-09" db="EMBL/GenBank/DDBJ databases">
        <title>Depth-based differentiation of microbial function through sediment-hosted aquifers and enrichment of novel symbionts in the deep terrestrial subsurface.</title>
        <authorList>
            <person name="Probst A.J."/>
            <person name="Ladd B."/>
            <person name="Jarett J.K."/>
            <person name="Geller-Mcgrath D.E."/>
            <person name="Sieber C.M.K."/>
            <person name="Emerson J.B."/>
            <person name="Anantharaman K."/>
            <person name="Thomas B.C."/>
            <person name="Malmstrom R."/>
            <person name="Stieglmeier M."/>
            <person name="Klingl A."/>
            <person name="Woyke T."/>
            <person name="Ryan C.M."/>
            <person name="Banfield J.F."/>
        </authorList>
    </citation>
    <scope>NUCLEOTIDE SEQUENCE [LARGE SCALE GENOMIC DNA]</scope>
</reference>
<feature type="non-terminal residue" evidence="4">
    <location>
        <position position="1"/>
    </location>
</feature>
<evidence type="ECO:0000259" key="3">
    <source>
        <dbReference type="Pfam" id="PF13439"/>
    </source>
</evidence>
<evidence type="ECO:0008006" key="6">
    <source>
        <dbReference type="Google" id="ProtNLM"/>
    </source>
</evidence>
<dbReference type="EMBL" id="PFED01000119">
    <property type="protein sequence ID" value="PJE62836.1"/>
    <property type="molecule type" value="Genomic_DNA"/>
</dbReference>
<dbReference type="Pfam" id="PF13439">
    <property type="entry name" value="Glyco_transf_4"/>
    <property type="match status" value="1"/>
</dbReference>
<gene>
    <name evidence="4" type="ORF">COU88_02845</name>
</gene>
<dbReference type="Pfam" id="PF00534">
    <property type="entry name" value="Glycos_transf_1"/>
    <property type="match status" value="1"/>
</dbReference>
<evidence type="ECO:0000313" key="5">
    <source>
        <dbReference type="Proteomes" id="UP000229554"/>
    </source>
</evidence>
<evidence type="ECO:0000259" key="2">
    <source>
        <dbReference type="Pfam" id="PF00534"/>
    </source>
</evidence>
<dbReference type="Proteomes" id="UP000229554">
    <property type="component" value="Unassembled WGS sequence"/>
</dbReference>
<dbReference type="PANTHER" id="PTHR46401">
    <property type="entry name" value="GLYCOSYLTRANSFERASE WBBK-RELATED"/>
    <property type="match status" value="1"/>
</dbReference>
<comment type="caution">
    <text evidence="4">The sequence shown here is derived from an EMBL/GenBank/DDBJ whole genome shotgun (WGS) entry which is preliminary data.</text>
</comment>
<protein>
    <recommendedName>
        <fullName evidence="6">Glycosyltransferase family 1 protein</fullName>
    </recommendedName>
</protein>
<feature type="domain" description="Glycosyl transferase family 1" evidence="2">
    <location>
        <begin position="154"/>
        <end position="288"/>
    </location>
</feature>
<evidence type="ECO:0000256" key="1">
    <source>
        <dbReference type="ARBA" id="ARBA00022679"/>
    </source>
</evidence>
<dbReference type="InterPro" id="IPR001296">
    <property type="entry name" value="Glyco_trans_1"/>
</dbReference>
<dbReference type="CDD" id="cd03809">
    <property type="entry name" value="GT4_MtfB-like"/>
    <property type="match status" value="1"/>
</dbReference>
<dbReference type="SUPFAM" id="SSF53756">
    <property type="entry name" value="UDP-Glycosyltransferase/glycogen phosphorylase"/>
    <property type="match status" value="1"/>
</dbReference>